<sequence>MDANDQRLIEGLFARIDRLVAIMEGKYCPETSGETWLRAEELLKLPQFRHRKGRVWLYELAKTSPDIMKKDCLPHQKRGATLWCVERISKTMKENTAKIFSNTPFQLPESKKAGASRN</sequence>
<reference evidence="1 2" key="1">
    <citation type="submission" date="2022-03" db="EMBL/GenBank/DDBJ databases">
        <title>Taxonomic description of new species and reclassification of some bacterial strains.</title>
        <authorList>
            <person name="Ndongo S."/>
        </authorList>
    </citation>
    <scope>NUCLEOTIDE SEQUENCE [LARGE SCALE GENOMIC DNA]</scope>
    <source>
        <strain evidence="1 2">Marseille-P6666</strain>
    </source>
</reference>
<dbReference type="Proteomes" id="UP001202031">
    <property type="component" value="Unassembled WGS sequence"/>
</dbReference>
<keyword evidence="2" id="KW-1185">Reference proteome</keyword>
<protein>
    <submittedName>
        <fullName evidence="1">Uncharacterized protein</fullName>
    </submittedName>
</protein>
<gene>
    <name evidence="1" type="ORF">M8N44_04090</name>
</gene>
<dbReference type="EMBL" id="JAMGSI010000001">
    <property type="protein sequence ID" value="MCL6656498.1"/>
    <property type="molecule type" value="Genomic_DNA"/>
</dbReference>
<organism evidence="1 2">
    <name type="scientific">Akkermansia massiliensis</name>
    <dbReference type="NCBI Taxonomy" id="2927224"/>
    <lineage>
        <taxon>Bacteria</taxon>
        <taxon>Pseudomonadati</taxon>
        <taxon>Verrucomicrobiota</taxon>
        <taxon>Verrucomicrobiia</taxon>
        <taxon>Verrucomicrobiales</taxon>
        <taxon>Akkermansiaceae</taxon>
        <taxon>Akkermansia</taxon>
    </lineage>
</organism>
<dbReference type="RefSeq" id="WP_249853028.1">
    <property type="nucleotide sequence ID" value="NZ_JAMGSI010000001.1"/>
</dbReference>
<dbReference type="GeneID" id="84023023"/>
<evidence type="ECO:0000313" key="1">
    <source>
        <dbReference type="EMBL" id="MCL6656498.1"/>
    </source>
</evidence>
<comment type="caution">
    <text evidence="1">The sequence shown here is derived from an EMBL/GenBank/DDBJ whole genome shotgun (WGS) entry which is preliminary data.</text>
</comment>
<proteinExistence type="predicted"/>
<evidence type="ECO:0000313" key="2">
    <source>
        <dbReference type="Proteomes" id="UP001202031"/>
    </source>
</evidence>
<name>A0ABT0R5T4_9BACT</name>
<accession>A0ABT0R5T4</accession>